<organism evidence="1 2">
    <name type="scientific">Tetragonisca angustula</name>
    <dbReference type="NCBI Taxonomy" id="166442"/>
    <lineage>
        <taxon>Eukaryota</taxon>
        <taxon>Metazoa</taxon>
        <taxon>Ecdysozoa</taxon>
        <taxon>Arthropoda</taxon>
        <taxon>Hexapoda</taxon>
        <taxon>Insecta</taxon>
        <taxon>Pterygota</taxon>
        <taxon>Neoptera</taxon>
        <taxon>Endopterygota</taxon>
        <taxon>Hymenoptera</taxon>
        <taxon>Apocrita</taxon>
        <taxon>Aculeata</taxon>
        <taxon>Apoidea</taxon>
        <taxon>Anthophila</taxon>
        <taxon>Apidae</taxon>
        <taxon>Tetragonisca</taxon>
    </lineage>
</organism>
<sequence>MQFLHLAEASDPRRVSSSRLKATVQAESVWLAVRFGFGQRVHRSEPKRPTYASAHALGVPVGRVEERHFPTASGTTNTAGVKITGRTWSVRPVAGVINIAACTDKNASYATKKRH</sequence>
<evidence type="ECO:0000313" key="1">
    <source>
        <dbReference type="EMBL" id="KAK9302032.1"/>
    </source>
</evidence>
<dbReference type="AlphaFoldDB" id="A0AAW0ZW95"/>
<accession>A0AAW0ZW95</accession>
<name>A0AAW0ZW95_9HYME</name>
<protein>
    <submittedName>
        <fullName evidence="1">Uncharacterized protein</fullName>
    </submittedName>
</protein>
<comment type="caution">
    <text evidence="1">The sequence shown here is derived from an EMBL/GenBank/DDBJ whole genome shotgun (WGS) entry which is preliminary data.</text>
</comment>
<keyword evidence="2" id="KW-1185">Reference proteome</keyword>
<reference evidence="1 2" key="1">
    <citation type="submission" date="2024-05" db="EMBL/GenBank/DDBJ databases">
        <title>The nuclear and mitochondrial genome assemblies of Tetragonisca angustula (Apidae: Meliponini), a tiny yet remarkable pollinator in the Neotropics.</title>
        <authorList>
            <person name="Ferrari R."/>
            <person name="Ricardo P.C."/>
            <person name="Dias F.C."/>
            <person name="Araujo N.S."/>
            <person name="Soares D.O."/>
            <person name="Zhou Q.-S."/>
            <person name="Zhu C.-D."/>
            <person name="Coutinho L."/>
            <person name="Airas M.C."/>
            <person name="Batista T.M."/>
        </authorList>
    </citation>
    <scope>NUCLEOTIDE SEQUENCE [LARGE SCALE GENOMIC DNA]</scope>
    <source>
        <strain evidence="1">ASF017062</strain>
        <tissue evidence="1">Abdomen</tissue>
    </source>
</reference>
<dbReference type="Proteomes" id="UP001432146">
    <property type="component" value="Unassembled WGS sequence"/>
</dbReference>
<evidence type="ECO:0000313" key="2">
    <source>
        <dbReference type="Proteomes" id="UP001432146"/>
    </source>
</evidence>
<proteinExistence type="predicted"/>
<gene>
    <name evidence="1" type="ORF">QLX08_005781</name>
</gene>
<dbReference type="EMBL" id="JAWNGG020000100">
    <property type="protein sequence ID" value="KAK9302032.1"/>
    <property type="molecule type" value="Genomic_DNA"/>
</dbReference>